<proteinExistence type="predicted"/>
<name>A0A4R6ST66_9SPHI</name>
<accession>A0A4R6ST66</accession>
<sequence length="34" mass="4023">MFAWTDILIDWYAINEMIKDQISPDLTKGFTCLE</sequence>
<keyword evidence="2" id="KW-1185">Reference proteome</keyword>
<organism evidence="1 2">
    <name type="scientific">Pedobacter metabolipauper</name>
    <dbReference type="NCBI Taxonomy" id="425513"/>
    <lineage>
        <taxon>Bacteria</taxon>
        <taxon>Pseudomonadati</taxon>
        <taxon>Bacteroidota</taxon>
        <taxon>Sphingobacteriia</taxon>
        <taxon>Sphingobacteriales</taxon>
        <taxon>Sphingobacteriaceae</taxon>
        <taxon>Pedobacter</taxon>
    </lineage>
</organism>
<dbReference type="AlphaFoldDB" id="A0A4R6ST66"/>
<protein>
    <submittedName>
        <fullName evidence="1">Uncharacterized protein</fullName>
    </submittedName>
</protein>
<reference evidence="1 2" key="1">
    <citation type="submission" date="2019-03" db="EMBL/GenBank/DDBJ databases">
        <title>Genomic Encyclopedia of Archaeal and Bacterial Type Strains, Phase II (KMG-II): from individual species to whole genera.</title>
        <authorList>
            <person name="Goeker M."/>
        </authorList>
    </citation>
    <scope>NUCLEOTIDE SEQUENCE [LARGE SCALE GENOMIC DNA]</scope>
    <source>
        <strain evidence="1 2">DSM 19035</strain>
    </source>
</reference>
<dbReference type="Proteomes" id="UP000295620">
    <property type="component" value="Unassembled WGS sequence"/>
</dbReference>
<dbReference type="EMBL" id="SNYC01000005">
    <property type="protein sequence ID" value="TDQ08198.1"/>
    <property type="molecule type" value="Genomic_DNA"/>
</dbReference>
<evidence type="ECO:0000313" key="2">
    <source>
        <dbReference type="Proteomes" id="UP000295620"/>
    </source>
</evidence>
<comment type="caution">
    <text evidence="1">The sequence shown here is derived from an EMBL/GenBank/DDBJ whole genome shotgun (WGS) entry which is preliminary data.</text>
</comment>
<evidence type="ECO:0000313" key="1">
    <source>
        <dbReference type="EMBL" id="TDQ08198.1"/>
    </source>
</evidence>
<gene>
    <name evidence="1" type="ORF">ATK78_2704</name>
</gene>